<dbReference type="Pfam" id="PF13289">
    <property type="entry name" value="SIR2_2"/>
    <property type="match status" value="1"/>
</dbReference>
<keyword evidence="2" id="KW-1185">Reference proteome</keyword>
<reference evidence="1 2" key="1">
    <citation type="submission" date="2020-08" db="EMBL/GenBank/DDBJ databases">
        <title>Genomic Encyclopedia of Type Strains, Phase IV (KMG-IV): sequencing the most valuable type-strain genomes for metagenomic binning, comparative biology and taxonomic classification.</title>
        <authorList>
            <person name="Goeker M."/>
        </authorList>
    </citation>
    <scope>NUCLEOTIDE SEQUENCE [LARGE SCALE GENOMIC DNA]</scope>
    <source>
        <strain evidence="1 2">DSM 25024</strain>
    </source>
</reference>
<protein>
    <recommendedName>
        <fullName evidence="3">SIR2-like domain-containing protein</fullName>
    </recommendedName>
</protein>
<evidence type="ECO:0000313" key="1">
    <source>
        <dbReference type="EMBL" id="MBB3937371.1"/>
    </source>
</evidence>
<comment type="caution">
    <text evidence="1">The sequence shown here is derived from an EMBL/GenBank/DDBJ whole genome shotgun (WGS) entry which is preliminary data.</text>
</comment>
<name>A0A7W6BST7_9HYPH</name>
<sequence length="1217" mass="134546">MSTTSPMPGLASLPLLRSLARSLWGETELRGAALMIGAGFSRNADLPAHDSRGPPLWRDLEAEMRAELGPEIVSAQSAPALAAQYEETFGRPRLEGLIRRLVPDGSWQPGDLHRRLLGLPWTEVLTTNYDTLLERAAEQIVEPIYETVLTPTDLARTRSPRVVKLHGSLPSHTPFIITDSDYRTYADNFGPFVNLARHVLLENDVCMLGFSGDDPNFRNWVDWVQAEIGQYGRTIFLVGVFDADDRMRSFYDGRGVRLLDLGPFVPTETGDIDERNAAAARLFLETIESMRPLPVDAWPSRTPWPPSAIPPIDPTDPHAPWLDFSDATFCLNYLETCASRWRDERASYPGWCEPPPLVRRQVELNLPDHVAAVLSDAASGQDDRHAMLGDVLWRLDLVHGDIAPHDLARIETMLAALDLTRLRRQDRAPVGRLMLRTYREAKNRQGFERWISRLSAIHTSDRNLSALVAYESALWARDHVDFESIEGHLTHIAGADPIWGLRRASLLAELGRHDEFAETIFETLSRLKGLVARDRTSLSLRSRFAWAAFLANALVQGTPGAPLRAEVIEERLDRDDWYRRFEIGLCNPWDRLEALDDAIVKAERDRRRELRDRGPHFDAGMFRAAPTRWTRAPVASIERFAARFADHVGLPASLGGFVNVMESRFASALEATADTSGPDPSALLLCISRGEAALLDRSFDRISVARFERSVIDDLTSRTRRAIEHALAARPADMFWRNRLEALVGLLSRLCIRMSPSDASSCLRLAADLTSDPIWGRAGLGRVVGLLLSRSMEALPPSSRSPHIPALIAFPLPSDLGLPPTPGWPDTGSLIRTDDIRPDDDGTWGVAISRMLALSRDGSSFEASLAILRLLALARGNLLRDSELAALDEAFQSRRRRAEGPDYHGNIAVMALLDVPSNDEAERRSVVRRLVLSSVHDFGQPFDPVRGLLCRMATMPSLDIRTVLGSDDRLQVLDGLVRWRPREEDRSTDLLGLAFEEVRTSREIASALAGTVLPAMTAETMGEERLGAIRQLLTDPRLPDHLTLVPQAIRLGIVDIDAGTTKLRGGLLSRCDRRISAALTTLVGWSRAPNDPAIGPLPATLVDDVVAHVALRVQTALPQALQAVALVASAGTLSPTQIERVSFALHELLEETNYGDWRGTDEESARLTLVRASCVTLSRVLVELGVSSAAADRWIAVQEGDELPEIRNAPMVVIGGA</sequence>
<dbReference type="SUPFAM" id="SSF52467">
    <property type="entry name" value="DHS-like NAD/FAD-binding domain"/>
    <property type="match status" value="1"/>
</dbReference>
<gene>
    <name evidence="1" type="ORF">GGR05_003537</name>
</gene>
<dbReference type="AlphaFoldDB" id="A0A7W6BST7"/>
<proteinExistence type="predicted"/>
<dbReference type="EMBL" id="JACIDO010000008">
    <property type="protein sequence ID" value="MBB3937371.1"/>
    <property type="molecule type" value="Genomic_DNA"/>
</dbReference>
<dbReference type="RefSeq" id="WP_175526871.1">
    <property type="nucleotide sequence ID" value="NZ_FOOA01000012.1"/>
</dbReference>
<dbReference type="InterPro" id="IPR029035">
    <property type="entry name" value="DHS-like_NAD/FAD-binding_dom"/>
</dbReference>
<dbReference type="Gene3D" id="3.40.50.1220">
    <property type="entry name" value="TPP-binding domain"/>
    <property type="match status" value="1"/>
</dbReference>
<evidence type="ECO:0000313" key="2">
    <source>
        <dbReference type="Proteomes" id="UP000531216"/>
    </source>
</evidence>
<organism evidence="1 2">
    <name type="scientific">Aureimonas phyllosphaerae</name>
    <dbReference type="NCBI Taxonomy" id="1166078"/>
    <lineage>
        <taxon>Bacteria</taxon>
        <taxon>Pseudomonadati</taxon>
        <taxon>Pseudomonadota</taxon>
        <taxon>Alphaproteobacteria</taxon>
        <taxon>Hyphomicrobiales</taxon>
        <taxon>Aurantimonadaceae</taxon>
        <taxon>Aureimonas</taxon>
    </lineage>
</organism>
<accession>A0A7W6BST7</accession>
<dbReference type="Proteomes" id="UP000531216">
    <property type="component" value="Unassembled WGS sequence"/>
</dbReference>
<evidence type="ECO:0008006" key="3">
    <source>
        <dbReference type="Google" id="ProtNLM"/>
    </source>
</evidence>